<proteinExistence type="predicted"/>
<organism evidence="1 2">
    <name type="scientific">Actinacidiphila reveromycinica</name>
    <dbReference type="NCBI Taxonomy" id="659352"/>
    <lineage>
        <taxon>Bacteria</taxon>
        <taxon>Bacillati</taxon>
        <taxon>Actinomycetota</taxon>
        <taxon>Actinomycetes</taxon>
        <taxon>Kitasatosporales</taxon>
        <taxon>Streptomycetaceae</taxon>
        <taxon>Actinacidiphila</taxon>
    </lineage>
</organism>
<protein>
    <submittedName>
        <fullName evidence="1">Uncharacterized protein</fullName>
    </submittedName>
</protein>
<keyword evidence="2" id="KW-1185">Reference proteome</keyword>
<dbReference type="AlphaFoldDB" id="A0A7U3QW30"/>
<accession>A0A7U3QW30</accession>
<sequence>MSSNELPDLQVDGEWFRAVPPPAVPVPAANIPEPHGQPALVVLPGEGVQHDLRVLGDIHRDGDGKAWLDVVGEADYWRRQINPGSIAQTRRHQIDHVWVEHRLPPDNRAVPPPPAGEPQALLRRLAAGPDSPSARTPVPARTVPHLHGRRIIQVTPLGFAWDLRAISEPHESHDGEIVLTLTSAYDYHRWLLTGHAPDGVSIPLYLLWTE</sequence>
<dbReference type="Proteomes" id="UP000595703">
    <property type="component" value="Plasmid pRVR2"/>
</dbReference>
<name>A0A7U3QW30_9ACTN</name>
<gene>
    <name evidence="1" type="ORF">RVR_P233</name>
</gene>
<reference evidence="1 2" key="1">
    <citation type="journal article" date="2020" name="Sci. Rep.">
        <title>beta-carboline chemical signals induce reveromycin production through a LuxR family regulator in Streptomyces sp. SN-593.</title>
        <authorList>
            <person name="Panthee S."/>
            <person name="Kito N."/>
            <person name="Hayashi T."/>
            <person name="Shimizu T."/>
            <person name="Ishikawa J."/>
            <person name="Hamamoto H."/>
            <person name="Osada H."/>
            <person name="Takahashi S."/>
        </authorList>
    </citation>
    <scope>NUCLEOTIDE SEQUENCE [LARGE SCALE GENOMIC DNA]</scope>
    <source>
        <strain evidence="1 2">SN-593</strain>
        <plasmid evidence="1 2">pRVR2</plasmid>
    </source>
</reference>
<geneLocation type="plasmid" evidence="1 2">
    <name>pRVR2</name>
</geneLocation>
<evidence type="ECO:0000313" key="2">
    <source>
        <dbReference type="Proteomes" id="UP000595703"/>
    </source>
</evidence>
<dbReference type="EMBL" id="AP018367">
    <property type="protein sequence ID" value="BBG20774.1"/>
    <property type="molecule type" value="Genomic_DNA"/>
</dbReference>
<evidence type="ECO:0000313" key="1">
    <source>
        <dbReference type="EMBL" id="BBG20774.1"/>
    </source>
</evidence>
<dbReference type="RefSeq" id="WP_202240007.1">
    <property type="nucleotide sequence ID" value="NZ_AP018367.1"/>
</dbReference>
<dbReference type="KEGG" id="arev:RVR_P233"/>
<keyword evidence="1" id="KW-0614">Plasmid</keyword>